<protein>
    <recommendedName>
        <fullName evidence="8">Probable molybdenum cofactor guanylyltransferase</fullName>
        <shortName evidence="8">MoCo guanylyltransferase</shortName>
        <ecNumber evidence="8">2.7.7.77</ecNumber>
    </recommendedName>
    <alternativeName>
        <fullName evidence="8">GTP:molybdopterin guanylyltransferase</fullName>
    </alternativeName>
    <alternativeName>
        <fullName evidence="8">Mo-MPT guanylyltransferase</fullName>
    </alternativeName>
    <alternativeName>
        <fullName evidence="8">Molybdopterin guanylyltransferase</fullName>
    </alternativeName>
    <alternativeName>
        <fullName evidence="8">Molybdopterin-guanine dinucleotide synthase</fullName>
        <shortName evidence="8">MGD synthase</shortName>
    </alternativeName>
</protein>
<reference evidence="10 11" key="1">
    <citation type="submission" date="2019-08" db="EMBL/GenBank/DDBJ databases">
        <title>Bacillus genomes from the desert of Cuatro Cienegas, Coahuila.</title>
        <authorList>
            <person name="Olmedo-Alvarez G."/>
        </authorList>
    </citation>
    <scope>NUCLEOTIDE SEQUENCE [LARGE SCALE GENOMIC DNA]</scope>
    <source>
        <strain evidence="10 11">CH446_14T</strain>
    </source>
</reference>
<dbReference type="EC" id="2.7.7.77" evidence="8"/>
<dbReference type="Gene3D" id="3.90.550.10">
    <property type="entry name" value="Spore Coat Polysaccharide Biosynthesis Protein SpsA, Chain A"/>
    <property type="match status" value="1"/>
</dbReference>
<dbReference type="Pfam" id="PF12804">
    <property type="entry name" value="NTP_transf_3"/>
    <property type="match status" value="1"/>
</dbReference>
<keyword evidence="10" id="KW-0548">Nucleotidyltransferase</keyword>
<comment type="domain">
    <text evidence="8">The N-terminal domain determines nucleotide recognition and specific binding, while the C-terminal domain determines the specific binding to the target protein.</text>
</comment>
<dbReference type="PANTHER" id="PTHR19136">
    <property type="entry name" value="MOLYBDENUM COFACTOR GUANYLYLTRANSFERASE"/>
    <property type="match status" value="1"/>
</dbReference>
<accession>A0A5D4RA57</accession>
<evidence type="ECO:0000256" key="4">
    <source>
        <dbReference type="ARBA" id="ARBA00022741"/>
    </source>
</evidence>
<evidence type="ECO:0000256" key="7">
    <source>
        <dbReference type="ARBA" id="ARBA00023150"/>
    </source>
</evidence>
<dbReference type="GO" id="GO:0005737">
    <property type="term" value="C:cytoplasm"/>
    <property type="evidence" value="ECO:0007669"/>
    <property type="project" value="UniProtKB-SubCell"/>
</dbReference>
<evidence type="ECO:0000256" key="2">
    <source>
        <dbReference type="ARBA" id="ARBA00022679"/>
    </source>
</evidence>
<keyword evidence="7 8" id="KW-0501">Molybdenum cofactor biosynthesis</keyword>
<feature type="domain" description="MobA-like NTP transferase" evidence="9">
    <location>
        <begin position="5"/>
        <end position="155"/>
    </location>
</feature>
<comment type="similarity">
    <text evidence="8">Belongs to the MobA family.</text>
</comment>
<dbReference type="CDD" id="cd02503">
    <property type="entry name" value="MobA"/>
    <property type="match status" value="1"/>
</dbReference>
<evidence type="ECO:0000259" key="9">
    <source>
        <dbReference type="Pfam" id="PF12804"/>
    </source>
</evidence>
<dbReference type="GO" id="GO:0006777">
    <property type="term" value="P:Mo-molybdopterin cofactor biosynthetic process"/>
    <property type="evidence" value="ECO:0007669"/>
    <property type="project" value="UniProtKB-KW"/>
</dbReference>
<dbReference type="GO" id="GO:0046872">
    <property type="term" value="F:metal ion binding"/>
    <property type="evidence" value="ECO:0007669"/>
    <property type="project" value="UniProtKB-KW"/>
</dbReference>
<evidence type="ECO:0000256" key="1">
    <source>
        <dbReference type="ARBA" id="ARBA00022490"/>
    </source>
</evidence>
<feature type="binding site" evidence="8">
    <location>
        <position position="94"/>
    </location>
    <ligand>
        <name>GTP</name>
        <dbReference type="ChEBI" id="CHEBI:37565"/>
    </ligand>
</feature>
<evidence type="ECO:0000313" key="11">
    <source>
        <dbReference type="Proteomes" id="UP000322139"/>
    </source>
</evidence>
<evidence type="ECO:0000256" key="5">
    <source>
        <dbReference type="ARBA" id="ARBA00022842"/>
    </source>
</evidence>
<sequence length="198" mass="21781">MKATGIILAGGRSSRMGQNKALMTLEGITVIERVRDELKKTVQSIIIVTNTPEDYDFLGCPMAGDLYQDGGPLAGLHAGLKKSQTDYNLVAACDMPFLSAGLGSILLNELGECQAAVPKISGQLHPLFGAYHKGLYRRAEEMLEAGDRKMRNLLTVDSRILSEKELLEKGWEGEEACFFNMNHPSEYEQAKRMLGKES</sequence>
<feature type="binding site" evidence="8">
    <location>
        <position position="20"/>
    </location>
    <ligand>
        <name>GTP</name>
        <dbReference type="ChEBI" id="CHEBI:37565"/>
    </ligand>
</feature>
<dbReference type="EMBL" id="VTER01000007">
    <property type="protein sequence ID" value="TYS46904.1"/>
    <property type="molecule type" value="Genomic_DNA"/>
</dbReference>
<comment type="caution">
    <text evidence="10">The sequence shown here is derived from an EMBL/GenBank/DDBJ whole genome shotgun (WGS) entry which is preliminary data.</text>
</comment>
<evidence type="ECO:0000256" key="8">
    <source>
        <dbReference type="HAMAP-Rule" id="MF_00316"/>
    </source>
</evidence>
<feature type="binding site" evidence="8">
    <location>
        <position position="65"/>
    </location>
    <ligand>
        <name>GTP</name>
        <dbReference type="ChEBI" id="CHEBI:37565"/>
    </ligand>
</feature>
<comment type="subcellular location">
    <subcellularLocation>
        <location evidence="8">Cytoplasm</location>
    </subcellularLocation>
</comment>
<dbReference type="PANTHER" id="PTHR19136:SF81">
    <property type="entry name" value="MOLYBDENUM COFACTOR GUANYLYLTRANSFERASE"/>
    <property type="match status" value="1"/>
</dbReference>
<dbReference type="InterPro" id="IPR029044">
    <property type="entry name" value="Nucleotide-diphossugar_trans"/>
</dbReference>
<evidence type="ECO:0000313" key="10">
    <source>
        <dbReference type="EMBL" id="TYS46904.1"/>
    </source>
</evidence>
<dbReference type="Proteomes" id="UP000322139">
    <property type="component" value="Unassembled WGS sequence"/>
</dbReference>
<dbReference type="SUPFAM" id="SSF53448">
    <property type="entry name" value="Nucleotide-diphospho-sugar transferases"/>
    <property type="match status" value="1"/>
</dbReference>
<dbReference type="GO" id="GO:0061603">
    <property type="term" value="F:molybdenum cofactor guanylyltransferase activity"/>
    <property type="evidence" value="ECO:0007669"/>
    <property type="project" value="UniProtKB-EC"/>
</dbReference>
<organism evidence="10 11">
    <name type="scientific">Bacillus infantis</name>
    <dbReference type="NCBI Taxonomy" id="324767"/>
    <lineage>
        <taxon>Bacteria</taxon>
        <taxon>Bacillati</taxon>
        <taxon>Bacillota</taxon>
        <taxon>Bacilli</taxon>
        <taxon>Bacillales</taxon>
        <taxon>Bacillaceae</taxon>
        <taxon>Bacillus</taxon>
    </lineage>
</organism>
<comment type="function">
    <text evidence="8">Transfers a GMP moiety from GTP to Mo-molybdopterin (Mo-MPT) cofactor (Moco or molybdenum cofactor) to form Mo-molybdopterin guanine dinucleotide (Mo-MGD) cofactor.</text>
</comment>
<comment type="catalytic activity">
    <reaction evidence="8">
        <text>Mo-molybdopterin + GTP + H(+) = Mo-molybdopterin guanine dinucleotide + diphosphate</text>
        <dbReference type="Rhea" id="RHEA:34243"/>
        <dbReference type="ChEBI" id="CHEBI:15378"/>
        <dbReference type="ChEBI" id="CHEBI:33019"/>
        <dbReference type="ChEBI" id="CHEBI:37565"/>
        <dbReference type="ChEBI" id="CHEBI:71302"/>
        <dbReference type="ChEBI" id="CHEBI:71310"/>
        <dbReference type="EC" id="2.7.7.77"/>
    </reaction>
</comment>
<comment type="cofactor">
    <cofactor evidence="8">
        <name>Mg(2+)</name>
        <dbReference type="ChEBI" id="CHEBI:18420"/>
    </cofactor>
</comment>
<gene>
    <name evidence="8" type="primary">mobA</name>
    <name evidence="10" type="ORF">FZD51_15685</name>
</gene>
<dbReference type="InterPro" id="IPR025877">
    <property type="entry name" value="MobA-like_NTP_Trfase"/>
</dbReference>
<evidence type="ECO:0000256" key="3">
    <source>
        <dbReference type="ARBA" id="ARBA00022723"/>
    </source>
</evidence>
<comment type="caution">
    <text evidence="8">Lacks conserved residue(s) required for the propagation of feature annotation.</text>
</comment>
<dbReference type="AlphaFoldDB" id="A0A5D4RA57"/>
<feature type="binding site" evidence="8">
    <location>
        <position position="94"/>
    </location>
    <ligand>
        <name>Mg(2+)</name>
        <dbReference type="ChEBI" id="CHEBI:18420"/>
    </ligand>
</feature>
<keyword evidence="1 8" id="KW-0963">Cytoplasm</keyword>
<dbReference type="HAMAP" id="MF_00316">
    <property type="entry name" value="MobA"/>
    <property type="match status" value="1"/>
</dbReference>
<dbReference type="GO" id="GO:0005525">
    <property type="term" value="F:GTP binding"/>
    <property type="evidence" value="ECO:0007669"/>
    <property type="project" value="UniProtKB-UniRule"/>
</dbReference>
<keyword evidence="5 8" id="KW-0460">Magnesium</keyword>
<keyword evidence="3 8" id="KW-0479">Metal-binding</keyword>
<evidence type="ECO:0000256" key="6">
    <source>
        <dbReference type="ARBA" id="ARBA00023134"/>
    </source>
</evidence>
<feature type="binding site" evidence="8">
    <location>
        <begin position="8"/>
        <end position="10"/>
    </location>
    <ligand>
        <name>GTP</name>
        <dbReference type="ChEBI" id="CHEBI:37565"/>
    </ligand>
</feature>
<keyword evidence="2 8" id="KW-0808">Transferase</keyword>
<keyword evidence="4 8" id="KW-0547">Nucleotide-binding</keyword>
<dbReference type="InterPro" id="IPR013482">
    <property type="entry name" value="Molybde_CF_guanTrfase"/>
</dbReference>
<keyword evidence="6 8" id="KW-0342">GTP-binding</keyword>
<dbReference type="RefSeq" id="WP_148975636.1">
    <property type="nucleotide sequence ID" value="NZ_VTER01000007.1"/>
</dbReference>
<proteinExistence type="inferred from homology"/>
<name>A0A5D4RA57_9BACI</name>